<name>A0A1Y2BH93_9FUNG</name>
<comment type="caution">
    <text evidence="1">The sequence shown here is derived from an EMBL/GenBank/DDBJ whole genome shotgun (WGS) entry which is preliminary data.</text>
</comment>
<feature type="non-terminal residue" evidence="1">
    <location>
        <position position="133"/>
    </location>
</feature>
<organism evidence="1 2">
    <name type="scientific">Neocallimastix californiae</name>
    <dbReference type="NCBI Taxonomy" id="1754190"/>
    <lineage>
        <taxon>Eukaryota</taxon>
        <taxon>Fungi</taxon>
        <taxon>Fungi incertae sedis</taxon>
        <taxon>Chytridiomycota</taxon>
        <taxon>Chytridiomycota incertae sedis</taxon>
        <taxon>Neocallimastigomycetes</taxon>
        <taxon>Neocallimastigales</taxon>
        <taxon>Neocallimastigaceae</taxon>
        <taxon>Neocallimastix</taxon>
    </lineage>
</organism>
<dbReference type="Proteomes" id="UP000193920">
    <property type="component" value="Unassembled WGS sequence"/>
</dbReference>
<feature type="non-terminal residue" evidence="1">
    <location>
        <position position="1"/>
    </location>
</feature>
<sequence length="133" mass="14837">EFSLMKAQAIIASLIQNDKNASAKCNAITNGGTLSLNSSDSDTTTTNPNNNMINSVFMSEQKLTHKRDSNRVNPFIHNEYGNMEDSMEIDKSFNSNMSSDIENSEPVNDICNINEIPITINYDVPILLNTREF</sequence>
<proteinExistence type="predicted"/>
<keyword evidence="2" id="KW-1185">Reference proteome</keyword>
<protein>
    <submittedName>
        <fullName evidence="1">Uncharacterized protein</fullName>
    </submittedName>
</protein>
<gene>
    <name evidence="1" type="ORF">LY90DRAFT_373086</name>
</gene>
<evidence type="ECO:0000313" key="1">
    <source>
        <dbReference type="EMBL" id="ORY34168.1"/>
    </source>
</evidence>
<dbReference type="STRING" id="1754190.A0A1Y2BH93"/>
<reference evidence="1 2" key="1">
    <citation type="submission" date="2016-08" db="EMBL/GenBank/DDBJ databases">
        <title>A Parts List for Fungal Cellulosomes Revealed by Comparative Genomics.</title>
        <authorList>
            <consortium name="DOE Joint Genome Institute"/>
            <person name="Haitjema C.H."/>
            <person name="Gilmore S.P."/>
            <person name="Henske J.K."/>
            <person name="Solomon K.V."/>
            <person name="De Groot R."/>
            <person name="Kuo A."/>
            <person name="Mondo S.J."/>
            <person name="Salamov A.A."/>
            <person name="Labutti K."/>
            <person name="Zhao Z."/>
            <person name="Chiniquy J."/>
            <person name="Barry K."/>
            <person name="Brewer H.M."/>
            <person name="Purvine S.O."/>
            <person name="Wright A.T."/>
            <person name="Boxma B."/>
            <person name="Van Alen T."/>
            <person name="Hackstein J.H."/>
            <person name="Baker S.E."/>
            <person name="Grigoriev I.V."/>
            <person name="O'Malley M.A."/>
        </authorList>
    </citation>
    <scope>NUCLEOTIDE SEQUENCE [LARGE SCALE GENOMIC DNA]</scope>
    <source>
        <strain evidence="1 2">G1</strain>
    </source>
</reference>
<accession>A0A1Y2BH93</accession>
<dbReference type="AlphaFoldDB" id="A0A1Y2BH93"/>
<dbReference type="OrthoDB" id="2154870at2759"/>
<evidence type="ECO:0000313" key="2">
    <source>
        <dbReference type="Proteomes" id="UP000193920"/>
    </source>
</evidence>
<dbReference type="EMBL" id="MCOG01000157">
    <property type="protein sequence ID" value="ORY34168.1"/>
    <property type="molecule type" value="Genomic_DNA"/>
</dbReference>